<organism evidence="2 3">
    <name type="scientific">Halococcus salifodinae DSM 8989</name>
    <dbReference type="NCBI Taxonomy" id="1227456"/>
    <lineage>
        <taxon>Archaea</taxon>
        <taxon>Methanobacteriati</taxon>
        <taxon>Methanobacteriota</taxon>
        <taxon>Stenosarchaea group</taxon>
        <taxon>Halobacteria</taxon>
        <taxon>Halobacteriales</taxon>
        <taxon>Halococcaceae</taxon>
        <taxon>Halococcus</taxon>
    </lineage>
</organism>
<evidence type="ECO:0000256" key="1">
    <source>
        <dbReference type="SAM" id="Phobius"/>
    </source>
</evidence>
<evidence type="ECO:0000313" key="2">
    <source>
        <dbReference type="EMBL" id="EMA50752.1"/>
    </source>
</evidence>
<evidence type="ECO:0000313" key="3">
    <source>
        <dbReference type="Proteomes" id="UP000011625"/>
    </source>
</evidence>
<comment type="caution">
    <text evidence="2">The sequence shown here is derived from an EMBL/GenBank/DDBJ whole genome shotgun (WGS) entry which is preliminary data.</text>
</comment>
<gene>
    <name evidence="2" type="ORF">C450_13787</name>
</gene>
<reference evidence="2 3" key="1">
    <citation type="journal article" date="2014" name="PLoS Genet.">
        <title>Phylogenetically driven sequencing of extremely halophilic archaea reveals strategies for static and dynamic osmo-response.</title>
        <authorList>
            <person name="Becker E.A."/>
            <person name="Seitzer P.M."/>
            <person name="Tritt A."/>
            <person name="Larsen D."/>
            <person name="Krusor M."/>
            <person name="Yao A.I."/>
            <person name="Wu D."/>
            <person name="Madern D."/>
            <person name="Eisen J.A."/>
            <person name="Darling A.E."/>
            <person name="Facciotti M.T."/>
        </authorList>
    </citation>
    <scope>NUCLEOTIDE SEQUENCE [LARGE SCALE GENOMIC DNA]</scope>
    <source>
        <strain evidence="2 3">DSM 8989</strain>
    </source>
</reference>
<keyword evidence="1" id="KW-1133">Transmembrane helix</keyword>
<dbReference type="EMBL" id="AOME01000070">
    <property type="protein sequence ID" value="EMA50752.1"/>
    <property type="molecule type" value="Genomic_DNA"/>
</dbReference>
<proteinExistence type="predicted"/>
<keyword evidence="3" id="KW-1185">Reference proteome</keyword>
<sequence length="39" mass="4211">MDLPSPTSVDGMYQYMIGLLLVLVVVFGLFFGAAYLGVL</sequence>
<name>M0MYE9_9EURY</name>
<keyword evidence="1" id="KW-0472">Membrane</keyword>
<keyword evidence="1" id="KW-0812">Transmembrane</keyword>
<accession>M0MYE9</accession>
<protein>
    <submittedName>
        <fullName evidence="2">Uncharacterized protein</fullName>
    </submittedName>
</protein>
<dbReference type="AlphaFoldDB" id="M0MYE9"/>
<feature type="transmembrane region" description="Helical" evidence="1">
    <location>
        <begin position="12"/>
        <end position="38"/>
    </location>
</feature>
<dbReference type="Proteomes" id="UP000011625">
    <property type="component" value="Unassembled WGS sequence"/>
</dbReference>
<dbReference type="PATRIC" id="fig|1227456.3.peg.2790"/>